<evidence type="ECO:0000313" key="10">
    <source>
        <dbReference type="Proteomes" id="UP000198716"/>
    </source>
</evidence>
<evidence type="ECO:0000256" key="2">
    <source>
        <dbReference type="ARBA" id="ARBA00022475"/>
    </source>
</evidence>
<dbReference type="EMBL" id="FOMZ01000018">
    <property type="protein sequence ID" value="SFE61216.1"/>
    <property type="molecule type" value="Genomic_DNA"/>
</dbReference>
<dbReference type="Proteomes" id="UP000198716">
    <property type="component" value="Unassembled WGS sequence"/>
</dbReference>
<comment type="similarity">
    <text evidence="7">Belongs to the glycosyltransferase 87 family.</text>
</comment>
<evidence type="ECO:0000256" key="8">
    <source>
        <dbReference type="SAM" id="Phobius"/>
    </source>
</evidence>
<comment type="subcellular location">
    <subcellularLocation>
        <location evidence="1">Cell membrane</location>
        <topology evidence="1">Multi-pass membrane protein</topology>
    </subcellularLocation>
</comment>
<keyword evidence="5 8" id="KW-1133">Transmembrane helix</keyword>
<dbReference type="Pfam" id="PF09594">
    <property type="entry name" value="GT87"/>
    <property type="match status" value="1"/>
</dbReference>
<keyword evidence="3 9" id="KW-0808">Transferase</keyword>
<keyword evidence="10" id="KW-1185">Reference proteome</keyword>
<dbReference type="InterPro" id="IPR018584">
    <property type="entry name" value="GT87"/>
</dbReference>
<evidence type="ECO:0000256" key="3">
    <source>
        <dbReference type="ARBA" id="ARBA00022679"/>
    </source>
</evidence>
<gene>
    <name evidence="9" type="ORF">SAMN04487819_11830</name>
</gene>
<keyword evidence="4 8" id="KW-0812">Transmembrane</keyword>
<keyword evidence="9" id="KW-0328">Glycosyltransferase</keyword>
<dbReference type="GO" id="GO:0005886">
    <property type="term" value="C:plasma membrane"/>
    <property type="evidence" value="ECO:0007669"/>
    <property type="project" value="UniProtKB-SubCell"/>
</dbReference>
<dbReference type="AlphaFoldDB" id="A0A1I2BYG2"/>
<evidence type="ECO:0000256" key="5">
    <source>
        <dbReference type="ARBA" id="ARBA00022989"/>
    </source>
</evidence>
<name>A0A1I2BYG2_9ACTN</name>
<evidence type="ECO:0000256" key="7">
    <source>
        <dbReference type="ARBA" id="ARBA00024033"/>
    </source>
</evidence>
<keyword evidence="6 8" id="KW-0472">Membrane</keyword>
<feature type="transmembrane region" description="Helical" evidence="8">
    <location>
        <begin position="253"/>
        <end position="274"/>
    </location>
</feature>
<feature type="transmembrane region" description="Helical" evidence="8">
    <location>
        <begin position="164"/>
        <end position="184"/>
    </location>
</feature>
<evidence type="ECO:0000313" key="9">
    <source>
        <dbReference type="EMBL" id="SFE61216.1"/>
    </source>
</evidence>
<reference evidence="10" key="1">
    <citation type="submission" date="2016-10" db="EMBL/GenBank/DDBJ databases">
        <authorList>
            <person name="Varghese N."/>
            <person name="Submissions S."/>
        </authorList>
    </citation>
    <scope>NUCLEOTIDE SEQUENCE [LARGE SCALE GENOMIC DNA]</scope>
    <source>
        <strain evidence="10">DSM 45004</strain>
    </source>
</reference>
<evidence type="ECO:0000256" key="4">
    <source>
        <dbReference type="ARBA" id="ARBA00022692"/>
    </source>
</evidence>
<evidence type="ECO:0000256" key="6">
    <source>
        <dbReference type="ARBA" id="ARBA00023136"/>
    </source>
</evidence>
<feature type="transmembrane region" description="Helical" evidence="8">
    <location>
        <begin position="360"/>
        <end position="383"/>
    </location>
</feature>
<dbReference type="GO" id="GO:0016758">
    <property type="term" value="F:hexosyltransferase activity"/>
    <property type="evidence" value="ECO:0007669"/>
    <property type="project" value="InterPro"/>
</dbReference>
<evidence type="ECO:0000256" key="1">
    <source>
        <dbReference type="ARBA" id="ARBA00004651"/>
    </source>
</evidence>
<proteinExistence type="inferred from homology"/>
<protein>
    <submittedName>
        <fullName evidence="9">Alpha-1,2-mannosyltransferase</fullName>
    </submittedName>
</protein>
<organism evidence="9 10">
    <name type="scientific">Actinopolyspora alba</name>
    <dbReference type="NCBI Taxonomy" id="673379"/>
    <lineage>
        <taxon>Bacteria</taxon>
        <taxon>Bacillati</taxon>
        <taxon>Actinomycetota</taxon>
        <taxon>Actinomycetes</taxon>
        <taxon>Actinopolysporales</taxon>
        <taxon>Actinopolysporaceae</taxon>
        <taxon>Actinopolyspora</taxon>
        <taxon>Actinopolyspora alba group</taxon>
    </lineage>
</organism>
<sequence length="399" mass="42783">MPAVVTVAFTVFAAPTLLQWMLTGTPVLGDFLDVTVYRAGGAALLNGEPLYESDLPALTGAYPFTYPPFAAIVFTPLAFVPTWLCRALVIPAHMILLVTVVREFLRHANAASIRERRRATVAVVALVFLVEPLTWTMWLGQINLLLLAIILFDLVGEHRSAGVSVGIATGIKLTPGLFIVYLVCTRRFGMAARAAGATAATIGLGFLVAPQDSLRYWSGVFADNSRFGATAGQGNLSINGAVARILGGGDLRVLLWLGLAGIAVVVGLALATAVHNRGEVLLGLTLCGLTMTAVSPFSWSHHWVWLGPLTILALLYAPKSVCAVLGVLTFAWPVHIILGLDSHFPVLGISTFPPWHGFEVVYGNAYLITFVGTLIFVSAGWFLRTEPGRQLPRTISRSR</sequence>
<keyword evidence="2" id="KW-1003">Cell membrane</keyword>
<feature type="transmembrane region" description="Helical" evidence="8">
    <location>
        <begin position="320"/>
        <end position="340"/>
    </location>
</feature>
<feature type="transmembrane region" description="Helical" evidence="8">
    <location>
        <begin position="69"/>
        <end position="98"/>
    </location>
</feature>
<accession>A0A1I2BYG2</accession>
<feature type="transmembrane region" description="Helical" evidence="8">
    <location>
        <begin position="119"/>
        <end position="152"/>
    </location>
</feature>